<dbReference type="EMBL" id="MU118070">
    <property type="protein sequence ID" value="KAF9646012.1"/>
    <property type="molecule type" value="Genomic_DNA"/>
</dbReference>
<protein>
    <submittedName>
        <fullName evidence="1">Uncharacterized protein</fullName>
    </submittedName>
</protein>
<gene>
    <name evidence="1" type="ORF">BDM02DRAFT_3119329</name>
</gene>
<organism evidence="1 2">
    <name type="scientific">Thelephora ganbajun</name>
    <name type="common">Ganba fungus</name>
    <dbReference type="NCBI Taxonomy" id="370292"/>
    <lineage>
        <taxon>Eukaryota</taxon>
        <taxon>Fungi</taxon>
        <taxon>Dikarya</taxon>
        <taxon>Basidiomycota</taxon>
        <taxon>Agaricomycotina</taxon>
        <taxon>Agaricomycetes</taxon>
        <taxon>Thelephorales</taxon>
        <taxon>Thelephoraceae</taxon>
        <taxon>Thelephora</taxon>
    </lineage>
</organism>
<evidence type="ECO:0000313" key="2">
    <source>
        <dbReference type="Proteomes" id="UP000886501"/>
    </source>
</evidence>
<evidence type="ECO:0000313" key="1">
    <source>
        <dbReference type="EMBL" id="KAF9646012.1"/>
    </source>
</evidence>
<proteinExistence type="predicted"/>
<keyword evidence="2" id="KW-1185">Reference proteome</keyword>
<accession>A0ACB6Z927</accession>
<comment type="caution">
    <text evidence="1">The sequence shown here is derived from an EMBL/GenBank/DDBJ whole genome shotgun (WGS) entry which is preliminary data.</text>
</comment>
<reference evidence="1" key="1">
    <citation type="submission" date="2019-10" db="EMBL/GenBank/DDBJ databases">
        <authorList>
            <consortium name="DOE Joint Genome Institute"/>
            <person name="Kuo A."/>
            <person name="Miyauchi S."/>
            <person name="Kiss E."/>
            <person name="Drula E."/>
            <person name="Kohler A."/>
            <person name="Sanchez-Garcia M."/>
            <person name="Andreopoulos B."/>
            <person name="Barry K.W."/>
            <person name="Bonito G."/>
            <person name="Buee M."/>
            <person name="Carver A."/>
            <person name="Chen C."/>
            <person name="Cichocki N."/>
            <person name="Clum A."/>
            <person name="Culley D."/>
            <person name="Crous P.W."/>
            <person name="Fauchery L."/>
            <person name="Girlanda M."/>
            <person name="Hayes R."/>
            <person name="Keri Z."/>
            <person name="Labutti K."/>
            <person name="Lipzen A."/>
            <person name="Lombard V."/>
            <person name="Magnuson J."/>
            <person name="Maillard F."/>
            <person name="Morin E."/>
            <person name="Murat C."/>
            <person name="Nolan M."/>
            <person name="Ohm R."/>
            <person name="Pangilinan J."/>
            <person name="Pereira M."/>
            <person name="Perotto S."/>
            <person name="Peter M."/>
            <person name="Riley R."/>
            <person name="Sitrit Y."/>
            <person name="Stielow B."/>
            <person name="Szollosi G."/>
            <person name="Zifcakova L."/>
            <person name="Stursova M."/>
            <person name="Spatafora J.W."/>
            <person name="Tedersoo L."/>
            <person name="Vaario L.-M."/>
            <person name="Yamada A."/>
            <person name="Yan M."/>
            <person name="Wang P."/>
            <person name="Xu J."/>
            <person name="Bruns T."/>
            <person name="Baldrian P."/>
            <person name="Vilgalys R."/>
            <person name="Henrissat B."/>
            <person name="Grigoriev I.V."/>
            <person name="Hibbett D."/>
            <person name="Nagy L.G."/>
            <person name="Martin F.M."/>
        </authorList>
    </citation>
    <scope>NUCLEOTIDE SEQUENCE</scope>
    <source>
        <strain evidence="1">P2</strain>
    </source>
</reference>
<dbReference type="Proteomes" id="UP000886501">
    <property type="component" value="Unassembled WGS sequence"/>
</dbReference>
<name>A0ACB6Z927_THEGA</name>
<reference evidence="1" key="2">
    <citation type="journal article" date="2020" name="Nat. Commun.">
        <title>Large-scale genome sequencing of mycorrhizal fungi provides insights into the early evolution of symbiotic traits.</title>
        <authorList>
            <person name="Miyauchi S."/>
            <person name="Kiss E."/>
            <person name="Kuo A."/>
            <person name="Drula E."/>
            <person name="Kohler A."/>
            <person name="Sanchez-Garcia M."/>
            <person name="Morin E."/>
            <person name="Andreopoulos B."/>
            <person name="Barry K.W."/>
            <person name="Bonito G."/>
            <person name="Buee M."/>
            <person name="Carver A."/>
            <person name="Chen C."/>
            <person name="Cichocki N."/>
            <person name="Clum A."/>
            <person name="Culley D."/>
            <person name="Crous P.W."/>
            <person name="Fauchery L."/>
            <person name="Girlanda M."/>
            <person name="Hayes R.D."/>
            <person name="Keri Z."/>
            <person name="LaButti K."/>
            <person name="Lipzen A."/>
            <person name="Lombard V."/>
            <person name="Magnuson J."/>
            <person name="Maillard F."/>
            <person name="Murat C."/>
            <person name="Nolan M."/>
            <person name="Ohm R.A."/>
            <person name="Pangilinan J."/>
            <person name="Pereira M.F."/>
            <person name="Perotto S."/>
            <person name="Peter M."/>
            <person name="Pfister S."/>
            <person name="Riley R."/>
            <person name="Sitrit Y."/>
            <person name="Stielow J.B."/>
            <person name="Szollosi G."/>
            <person name="Zifcakova L."/>
            <person name="Stursova M."/>
            <person name="Spatafora J.W."/>
            <person name="Tedersoo L."/>
            <person name="Vaario L.M."/>
            <person name="Yamada A."/>
            <person name="Yan M."/>
            <person name="Wang P."/>
            <person name="Xu J."/>
            <person name="Bruns T."/>
            <person name="Baldrian P."/>
            <person name="Vilgalys R."/>
            <person name="Dunand C."/>
            <person name="Henrissat B."/>
            <person name="Grigoriev I.V."/>
            <person name="Hibbett D."/>
            <person name="Nagy L.G."/>
            <person name="Martin F.M."/>
        </authorList>
    </citation>
    <scope>NUCLEOTIDE SEQUENCE</scope>
    <source>
        <strain evidence="1">P2</strain>
    </source>
</reference>
<sequence length="130" mass="14447">MIRETAALTTRELSNEEQRITASSAGARAQDETNYVTEDVWLAALISHGLTYTKFLLSHNTATLFHNLFDCPVESIPVTHIDPELDVLPKDWSTTTSSNTPLPKSWTSCCMERGGGTTPARWQVDLSEYS</sequence>
<feature type="non-terminal residue" evidence="1">
    <location>
        <position position="1"/>
    </location>
</feature>